<dbReference type="InterPro" id="IPR039999">
    <property type="entry name" value="LYAR"/>
</dbReference>
<evidence type="ECO:0000259" key="8">
    <source>
        <dbReference type="Pfam" id="PF08790"/>
    </source>
</evidence>
<dbReference type="AlphaFoldDB" id="A0AAV9Y2K8"/>
<dbReference type="GO" id="GO:0006364">
    <property type="term" value="P:rRNA processing"/>
    <property type="evidence" value="ECO:0007669"/>
    <property type="project" value="TreeGrafter"/>
</dbReference>
<evidence type="ECO:0000256" key="2">
    <source>
        <dbReference type="ARBA" id="ARBA00022723"/>
    </source>
</evidence>
<dbReference type="Pfam" id="PF08790">
    <property type="entry name" value="zf-LYAR"/>
    <property type="match status" value="1"/>
</dbReference>
<evidence type="ECO:0000313" key="9">
    <source>
        <dbReference type="EMBL" id="KAK6591142.1"/>
    </source>
</evidence>
<dbReference type="SUPFAM" id="SSF57667">
    <property type="entry name" value="beta-beta-alpha zinc fingers"/>
    <property type="match status" value="2"/>
</dbReference>
<keyword evidence="4 7" id="KW-0863">Zinc-finger</keyword>
<protein>
    <submittedName>
        <fullName evidence="9">Cell growth-regulating nucleolar</fullName>
    </submittedName>
</protein>
<gene>
    <name evidence="9" type="ORF">RS030_111701</name>
</gene>
<dbReference type="PANTHER" id="PTHR13100:SF10">
    <property type="entry name" value="CELL GROWTH-REGULATING NUCLEOLAR PROTEIN"/>
    <property type="match status" value="1"/>
</dbReference>
<comment type="caution">
    <text evidence="9">The sequence shown here is derived from an EMBL/GenBank/DDBJ whole genome shotgun (WGS) entry which is preliminary data.</text>
</comment>
<dbReference type="Gene3D" id="3.30.1490.490">
    <property type="match status" value="1"/>
</dbReference>
<dbReference type="PANTHER" id="PTHR13100">
    <property type="entry name" value="CELL GROWTH-REGULATING NUCLEOLAR PROTEIN LYAR"/>
    <property type="match status" value="1"/>
</dbReference>
<dbReference type="GO" id="GO:0003677">
    <property type="term" value="F:DNA binding"/>
    <property type="evidence" value="ECO:0007669"/>
    <property type="project" value="InterPro"/>
</dbReference>
<evidence type="ECO:0000256" key="1">
    <source>
        <dbReference type="ARBA" id="ARBA00004123"/>
    </source>
</evidence>
<accession>A0AAV9Y2K8</accession>
<evidence type="ECO:0000256" key="4">
    <source>
        <dbReference type="ARBA" id="ARBA00022771"/>
    </source>
</evidence>
<keyword evidence="5" id="KW-0862">Zinc</keyword>
<proteinExistence type="predicted"/>
<keyword evidence="2" id="KW-0479">Metal-binding</keyword>
<dbReference type="InterPro" id="IPR036236">
    <property type="entry name" value="Znf_C2H2_sf"/>
</dbReference>
<evidence type="ECO:0000313" key="10">
    <source>
        <dbReference type="Proteomes" id="UP001311799"/>
    </source>
</evidence>
<organism evidence="9 10">
    <name type="scientific">Cryptosporidium xiaoi</name>
    <dbReference type="NCBI Taxonomy" id="659607"/>
    <lineage>
        <taxon>Eukaryota</taxon>
        <taxon>Sar</taxon>
        <taxon>Alveolata</taxon>
        <taxon>Apicomplexa</taxon>
        <taxon>Conoidasida</taxon>
        <taxon>Coccidia</taxon>
        <taxon>Eucoccidiorida</taxon>
        <taxon>Eimeriorina</taxon>
        <taxon>Cryptosporidiidae</taxon>
        <taxon>Cryptosporidium</taxon>
    </lineage>
</organism>
<evidence type="ECO:0000256" key="3">
    <source>
        <dbReference type="ARBA" id="ARBA00022737"/>
    </source>
</evidence>
<sequence length="155" mass="17955">MVSFVCGDCQEVLKKSKIDSHCIVSCPDAWEFTCIDCNVTFQGFTYKSHSKCITEEEKYHGKFSKVSKTNSKMEKNNSKNLSSDFTSIINEILRINGSMSWKNLRDKSVNEYCKRNNVKVNNSEFRRKLNLECLASIPIKYTFRESNVIKLRDLP</sequence>
<name>A0AAV9Y2K8_9CRYT</name>
<dbReference type="GO" id="GO:0000122">
    <property type="term" value="P:negative regulation of transcription by RNA polymerase II"/>
    <property type="evidence" value="ECO:0007669"/>
    <property type="project" value="TreeGrafter"/>
</dbReference>
<feature type="domain" description="Zinc finger C2H2 LYAR-type" evidence="8">
    <location>
        <begin position="32"/>
        <end position="59"/>
    </location>
</feature>
<reference evidence="9 10" key="1">
    <citation type="submission" date="2023-10" db="EMBL/GenBank/DDBJ databases">
        <title>Comparative genomics analysis reveals potential genetic determinants of host preference in Cryptosporidium xiaoi.</title>
        <authorList>
            <person name="Xiao L."/>
            <person name="Li J."/>
        </authorList>
    </citation>
    <scope>NUCLEOTIDE SEQUENCE [LARGE SCALE GENOMIC DNA]</scope>
    <source>
        <strain evidence="9 10">52996</strain>
    </source>
</reference>
<keyword evidence="10" id="KW-1185">Reference proteome</keyword>
<dbReference type="InterPro" id="IPR014898">
    <property type="entry name" value="Znf_C2H2_LYAR"/>
</dbReference>
<comment type="subcellular location">
    <subcellularLocation>
        <location evidence="1">Nucleus</location>
    </subcellularLocation>
</comment>
<keyword evidence="6" id="KW-0539">Nucleus</keyword>
<dbReference type="GO" id="GO:0008270">
    <property type="term" value="F:zinc ion binding"/>
    <property type="evidence" value="ECO:0007669"/>
    <property type="project" value="UniProtKB-KW"/>
</dbReference>
<dbReference type="EMBL" id="JAWDEY010000002">
    <property type="protein sequence ID" value="KAK6591142.1"/>
    <property type="molecule type" value="Genomic_DNA"/>
</dbReference>
<dbReference type="PROSITE" id="PS51804">
    <property type="entry name" value="ZF_C2HC_LYAR"/>
    <property type="match status" value="2"/>
</dbReference>
<keyword evidence="3" id="KW-0677">Repeat</keyword>
<dbReference type="Proteomes" id="UP001311799">
    <property type="component" value="Unassembled WGS sequence"/>
</dbReference>
<evidence type="ECO:0000256" key="7">
    <source>
        <dbReference type="PROSITE-ProRule" id="PRU01145"/>
    </source>
</evidence>
<evidence type="ECO:0000256" key="5">
    <source>
        <dbReference type="ARBA" id="ARBA00022833"/>
    </source>
</evidence>
<dbReference type="GO" id="GO:0005730">
    <property type="term" value="C:nucleolus"/>
    <property type="evidence" value="ECO:0007669"/>
    <property type="project" value="TreeGrafter"/>
</dbReference>
<evidence type="ECO:0000256" key="6">
    <source>
        <dbReference type="ARBA" id="ARBA00023242"/>
    </source>
</evidence>